<gene>
    <name evidence="2" type="ORF">SG0102_01830</name>
</gene>
<dbReference type="KEGG" id="ebm:SG0102_01830"/>
<feature type="chain" id="PRO_5018106110" evidence="1">
    <location>
        <begin position="25"/>
        <end position="237"/>
    </location>
</feature>
<keyword evidence="1" id="KW-0732">Signal</keyword>
<accession>A0A3G9JQB9</accession>
<proteinExistence type="predicted"/>
<dbReference type="RefSeq" id="WP_125118215.1">
    <property type="nucleotide sequence ID" value="NZ_AP019309.1"/>
</dbReference>
<keyword evidence="3" id="KW-1185">Reference proteome</keyword>
<evidence type="ECO:0000256" key="1">
    <source>
        <dbReference type="SAM" id="SignalP"/>
    </source>
</evidence>
<name>A0A3G9JQB9_9FIRM</name>
<dbReference type="AlphaFoldDB" id="A0A3G9JQB9"/>
<organism evidence="2 3">
    <name type="scientific">Intestinibaculum porci</name>
    <dbReference type="NCBI Taxonomy" id="2487118"/>
    <lineage>
        <taxon>Bacteria</taxon>
        <taxon>Bacillati</taxon>
        <taxon>Bacillota</taxon>
        <taxon>Erysipelotrichia</taxon>
        <taxon>Erysipelotrichales</taxon>
        <taxon>Erysipelotrichaceae</taxon>
        <taxon>Intestinibaculum</taxon>
    </lineage>
</organism>
<sequence>MFKKIIGVSLTSALFVTGMSPALAKENKVPSIAKKTVVWVYTQSQSDASAESFRLPIKNRTKDMKLTGKNVQVDGTRYTIATSNKNFTAYYDSQMAKYGLGIYASGKVSDDLVGQKGTVKFNVVINHRTYPMKTSFTVKKNPGLVKCLKVNGKNVLSRFKEDQYGDFGMDMKLANKKVNITYKVLYPNKDYGVRVLREKEKDFNWKQNTVLKKGDLILISVMAPGWLKAAGYAIQVK</sequence>
<protein>
    <submittedName>
        <fullName evidence="2">Uncharacterized protein</fullName>
    </submittedName>
</protein>
<dbReference type="Proteomes" id="UP000268059">
    <property type="component" value="Chromosome"/>
</dbReference>
<reference evidence="2 3" key="1">
    <citation type="submission" date="2018-11" db="EMBL/GenBank/DDBJ databases">
        <title>Novel Erysipelotrichaceae bacterium isolated from small intestine of a swine.</title>
        <authorList>
            <person name="Kim J.S."/>
            <person name="Choe H."/>
            <person name="Lee Y.R."/>
            <person name="Kim K.M."/>
            <person name="Park D.S."/>
        </authorList>
    </citation>
    <scope>NUCLEOTIDE SEQUENCE [LARGE SCALE GENOMIC DNA]</scope>
    <source>
        <strain evidence="2 3">SG0102</strain>
    </source>
</reference>
<feature type="signal peptide" evidence="1">
    <location>
        <begin position="1"/>
        <end position="24"/>
    </location>
</feature>
<dbReference type="InParanoid" id="A0A3G9JQB9"/>
<evidence type="ECO:0000313" key="2">
    <source>
        <dbReference type="EMBL" id="BBH25249.1"/>
    </source>
</evidence>
<dbReference type="EMBL" id="AP019309">
    <property type="protein sequence ID" value="BBH25249.1"/>
    <property type="molecule type" value="Genomic_DNA"/>
</dbReference>
<evidence type="ECO:0000313" key="3">
    <source>
        <dbReference type="Proteomes" id="UP000268059"/>
    </source>
</evidence>